<dbReference type="GeneID" id="110802365"/>
<evidence type="ECO:0000313" key="12">
    <source>
        <dbReference type="RefSeq" id="XP_021863510.2"/>
    </source>
</evidence>
<proteinExistence type="predicted"/>
<dbReference type="PANTHER" id="PTHR30573:SF0">
    <property type="entry name" value="QUINOLINATE SYNTHASE, CHLOROPLASTIC"/>
    <property type="match status" value="1"/>
</dbReference>
<dbReference type="GO" id="GO:0008987">
    <property type="term" value="F:quinolinate synthetase A activity"/>
    <property type="evidence" value="ECO:0000318"/>
    <property type="project" value="GO_Central"/>
</dbReference>
<feature type="domain" description="Fe-S metabolism associated" evidence="10">
    <location>
        <begin position="81"/>
        <end position="202"/>
    </location>
</feature>
<dbReference type="Pfam" id="PF02657">
    <property type="entry name" value="SufE"/>
    <property type="match status" value="1"/>
</dbReference>
<evidence type="ECO:0000313" key="11">
    <source>
        <dbReference type="Proteomes" id="UP000813463"/>
    </source>
</evidence>
<dbReference type="GO" id="GO:0009507">
    <property type="term" value="C:chloroplast"/>
    <property type="evidence" value="ECO:0000318"/>
    <property type="project" value="GO_Central"/>
</dbReference>
<keyword evidence="7" id="KW-0479">Metal-binding</keyword>
<comment type="pathway">
    <text evidence="2">Cofactor biosynthesis; NAD(+) biosynthesis; quinolinate from iminoaspartate: step 1/1.</text>
</comment>
<dbReference type="Pfam" id="PF02445">
    <property type="entry name" value="NadA"/>
    <property type="match status" value="1"/>
</dbReference>
<evidence type="ECO:0000256" key="6">
    <source>
        <dbReference type="ARBA" id="ARBA00022679"/>
    </source>
</evidence>
<dbReference type="RefSeq" id="XP_021863510.2">
    <property type="nucleotide sequence ID" value="XM_022007818.2"/>
</dbReference>
<keyword evidence="8" id="KW-0408">Iron</keyword>
<keyword evidence="11" id="KW-1185">Reference proteome</keyword>
<dbReference type="GO" id="GO:0034628">
    <property type="term" value="P:'de novo' NAD+ biosynthetic process from L-aspartate"/>
    <property type="evidence" value="ECO:0000318"/>
    <property type="project" value="GO_Central"/>
</dbReference>
<comment type="cofactor">
    <cofactor evidence="1">
        <name>[4Fe-4S] cluster</name>
        <dbReference type="ChEBI" id="CHEBI:49883"/>
    </cofactor>
</comment>
<dbReference type="AlphaFoldDB" id="A0A9R0JBI3"/>
<dbReference type="InterPro" id="IPR003473">
    <property type="entry name" value="NadA"/>
</dbReference>
<dbReference type="PANTHER" id="PTHR30573">
    <property type="entry name" value="QUINOLINATE SYNTHETASE A"/>
    <property type="match status" value="1"/>
</dbReference>
<reference evidence="11" key="1">
    <citation type="journal article" date="2021" name="Nat. Commun.">
        <title>Genomic analyses provide insights into spinach domestication and the genetic basis of agronomic traits.</title>
        <authorList>
            <person name="Cai X."/>
            <person name="Sun X."/>
            <person name="Xu C."/>
            <person name="Sun H."/>
            <person name="Wang X."/>
            <person name="Ge C."/>
            <person name="Zhang Z."/>
            <person name="Wang Q."/>
            <person name="Fei Z."/>
            <person name="Jiao C."/>
            <person name="Wang Q."/>
        </authorList>
    </citation>
    <scope>NUCLEOTIDE SEQUENCE [LARGE SCALE GENOMIC DNA]</scope>
    <source>
        <strain evidence="11">cv. Varoflay</strain>
    </source>
</reference>
<keyword evidence="6" id="KW-0808">Transferase</keyword>
<dbReference type="Proteomes" id="UP000813463">
    <property type="component" value="Chromosome 1"/>
</dbReference>
<dbReference type="InterPro" id="IPR003808">
    <property type="entry name" value="Fe-S_metab-assoc_dom"/>
</dbReference>
<evidence type="ECO:0000256" key="3">
    <source>
        <dbReference type="ARBA" id="ARBA00012669"/>
    </source>
</evidence>
<organism evidence="11 12">
    <name type="scientific">Spinacia oleracea</name>
    <name type="common">Spinach</name>
    <dbReference type="NCBI Taxonomy" id="3562"/>
    <lineage>
        <taxon>Eukaryota</taxon>
        <taxon>Viridiplantae</taxon>
        <taxon>Streptophyta</taxon>
        <taxon>Embryophyta</taxon>
        <taxon>Tracheophyta</taxon>
        <taxon>Spermatophyta</taxon>
        <taxon>Magnoliopsida</taxon>
        <taxon>eudicotyledons</taxon>
        <taxon>Gunneridae</taxon>
        <taxon>Pentapetalae</taxon>
        <taxon>Caryophyllales</taxon>
        <taxon>Chenopodiaceae</taxon>
        <taxon>Chenopodioideae</taxon>
        <taxon>Anserineae</taxon>
        <taxon>Spinacia</taxon>
    </lineage>
</organism>
<dbReference type="Gene3D" id="3.40.50.10800">
    <property type="entry name" value="NadA-like"/>
    <property type="match status" value="3"/>
</dbReference>
<dbReference type="GO" id="GO:0051539">
    <property type="term" value="F:4 iron, 4 sulfur cluster binding"/>
    <property type="evidence" value="ECO:0000318"/>
    <property type="project" value="GO_Central"/>
</dbReference>
<evidence type="ECO:0000256" key="7">
    <source>
        <dbReference type="ARBA" id="ARBA00022723"/>
    </source>
</evidence>
<dbReference type="InterPro" id="IPR036094">
    <property type="entry name" value="NadA_sf"/>
</dbReference>
<keyword evidence="9" id="KW-0411">Iron-sulfur</keyword>
<protein>
    <recommendedName>
        <fullName evidence="3">quinolinate synthase</fullName>
        <ecNumber evidence="3">2.5.1.72</ecNumber>
    </recommendedName>
</protein>
<dbReference type="KEGG" id="soe:110802365"/>
<evidence type="ECO:0000256" key="9">
    <source>
        <dbReference type="ARBA" id="ARBA00023014"/>
    </source>
</evidence>
<accession>A0A9R0JBI3</accession>
<evidence type="ECO:0000256" key="8">
    <source>
        <dbReference type="ARBA" id="ARBA00023004"/>
    </source>
</evidence>
<name>A0A9R0JBI3_SPIOL</name>
<dbReference type="SUPFAM" id="SSF82649">
    <property type="entry name" value="SufE/NifU"/>
    <property type="match status" value="1"/>
</dbReference>
<keyword evidence="5" id="KW-0662">Pyridine nucleotide biosynthesis</keyword>
<keyword evidence="4" id="KW-0004">4Fe-4S</keyword>
<dbReference type="EC" id="2.5.1.72" evidence="3"/>
<dbReference type="SUPFAM" id="SSF142754">
    <property type="entry name" value="NadA-like"/>
    <property type="match status" value="1"/>
</dbReference>
<gene>
    <name evidence="12" type="primary">LOC110802365</name>
</gene>
<reference evidence="12" key="2">
    <citation type="submission" date="2025-08" db="UniProtKB">
        <authorList>
            <consortium name="RefSeq"/>
        </authorList>
    </citation>
    <scope>IDENTIFICATION</scope>
    <source>
        <tissue evidence="12">Leaf</tissue>
    </source>
</reference>
<evidence type="ECO:0000256" key="5">
    <source>
        <dbReference type="ARBA" id="ARBA00022642"/>
    </source>
</evidence>
<evidence type="ECO:0000259" key="10">
    <source>
        <dbReference type="Pfam" id="PF02657"/>
    </source>
</evidence>
<sequence>MNSHATSSRCFSSIPSLKTTIIRPQLPLPISNLNFSHLKTIPKFIQNPSTTSSFACTAAITSPPFPDTSDLAASKFEKLISEFRPLTDPVDRVKHLLSYAAKFPPLDEENRSAKNRVMGCTTQVWVDAKLDGEGRVRFRAYSDSEVSRGFCGCLIWVLDGAFPEEVLNLKTEDLGLLNFGGISGGVKSRANTWYNVLISMQKKTKRLVAEKEGKVFGDLFPSLVISANGVTAKGSFAETQARYLFPDESQVNDLVNHLKEKNIGIVAHFYMDPEVQGVLTAAQKQWPHIHISDSLVMADSAVKMAEAGCQYITVLGVDFMSENVRAILDQAGYDKVGVYRMSEERIGCSLADAAATTEYMNYLEIASLSPPSLHVIYINTSLETKAHAHELVPTITCTSSNVVQTILQAFAQIPDLTLYYGPDSYMGANIAELFQQMSMMSDEEISAIHPQHNRNSIRSLLPRLHYFQNGTCIVHDLFGHEVVEKINEMYCDAFLTAHFEVPGEMFSLAMEAKRRGMGVVGSTQNILDFIKQRLQEALERNTDDHLQFILGTESGMITSIVATVRAMLACAKPSPNKADINVEIVFPVSMDSVSNTKNTSYGSSSATGVEDPLNLTVVPGVTSGEGCSIHGGCASCPYMKMNSLSALLKVCQNLPNDRHVLSAYEAGRFSSQTVNGRSVADVGCEPILHMRHFQANRELPAKLVHQVCQS</sequence>
<evidence type="ECO:0000256" key="1">
    <source>
        <dbReference type="ARBA" id="ARBA00001966"/>
    </source>
</evidence>
<evidence type="ECO:0000256" key="2">
    <source>
        <dbReference type="ARBA" id="ARBA00005065"/>
    </source>
</evidence>
<evidence type="ECO:0000256" key="4">
    <source>
        <dbReference type="ARBA" id="ARBA00022485"/>
    </source>
</evidence>
<dbReference type="Gene3D" id="3.90.1010.10">
    <property type="match status" value="1"/>
</dbReference>
<dbReference type="GO" id="GO:0046872">
    <property type="term" value="F:metal ion binding"/>
    <property type="evidence" value="ECO:0007669"/>
    <property type="project" value="UniProtKB-KW"/>
</dbReference>